<name>A0A7U2I9S6_PHANO</name>
<protein>
    <submittedName>
        <fullName evidence="1">Uncharacterized protein</fullName>
    </submittedName>
</protein>
<evidence type="ECO:0000313" key="2">
    <source>
        <dbReference type="Proteomes" id="UP000663193"/>
    </source>
</evidence>
<sequence length="195" mass="22217">AVVHYRTWWTWTQLPSQSMSVGLRSITIETQYKTDPRSASLSVCTLSSINQVFPRAALLANQPLPLCLCLCICTFYLLLPATTHVPSPPSALSAHPTPELPDPRPLHLARFAPVATSPNSHHTHTRHHLQPHYHQLYPHHGRPSKLHTLVQGHQVRHHNRLVELQHLPHRPLPIRLRMPELQTQDLPPLRSQIID</sequence>
<keyword evidence="2" id="KW-1185">Reference proteome</keyword>
<gene>
    <name evidence="1" type="ORF">JI435_304360</name>
</gene>
<proteinExistence type="predicted"/>
<organism evidence="1 2">
    <name type="scientific">Phaeosphaeria nodorum (strain SN15 / ATCC MYA-4574 / FGSC 10173)</name>
    <name type="common">Glume blotch fungus</name>
    <name type="synonym">Parastagonospora nodorum</name>
    <dbReference type="NCBI Taxonomy" id="321614"/>
    <lineage>
        <taxon>Eukaryota</taxon>
        <taxon>Fungi</taxon>
        <taxon>Dikarya</taxon>
        <taxon>Ascomycota</taxon>
        <taxon>Pezizomycotina</taxon>
        <taxon>Dothideomycetes</taxon>
        <taxon>Pleosporomycetidae</taxon>
        <taxon>Pleosporales</taxon>
        <taxon>Pleosporineae</taxon>
        <taxon>Phaeosphaeriaceae</taxon>
        <taxon>Parastagonospora</taxon>
    </lineage>
</organism>
<evidence type="ECO:0000313" key="1">
    <source>
        <dbReference type="EMBL" id="QRD05857.1"/>
    </source>
</evidence>
<dbReference type="Proteomes" id="UP000663193">
    <property type="component" value="Chromosome 19"/>
</dbReference>
<dbReference type="AlphaFoldDB" id="A0A7U2I9S6"/>
<dbReference type="VEuPathDB" id="FungiDB:JI435_304360"/>
<reference evidence="2" key="1">
    <citation type="journal article" date="2021" name="BMC Genomics">
        <title>Chromosome-level genome assembly and manually-curated proteome of model necrotroph Parastagonospora nodorum Sn15 reveals a genome-wide trove of candidate effector homologs, and redundancy of virulence-related functions within an accessory chromosome.</title>
        <authorList>
            <person name="Bertazzoni S."/>
            <person name="Jones D.A.B."/>
            <person name="Phan H.T."/>
            <person name="Tan K.-C."/>
            <person name="Hane J.K."/>
        </authorList>
    </citation>
    <scope>NUCLEOTIDE SEQUENCE [LARGE SCALE GENOMIC DNA]</scope>
    <source>
        <strain evidence="2">SN15 / ATCC MYA-4574 / FGSC 10173)</strain>
    </source>
</reference>
<dbReference type="EMBL" id="CP069041">
    <property type="protein sequence ID" value="QRD05857.1"/>
    <property type="molecule type" value="Genomic_DNA"/>
</dbReference>
<feature type="non-terminal residue" evidence="1">
    <location>
        <position position="195"/>
    </location>
</feature>
<accession>A0A7U2I9S6</accession>